<evidence type="ECO:0000256" key="2">
    <source>
        <dbReference type="ARBA" id="ARBA00022723"/>
    </source>
</evidence>
<comment type="caution">
    <text evidence="6">The sequence shown here is derived from an EMBL/GenBank/DDBJ whole genome shotgun (WGS) entry which is preliminary data.</text>
</comment>
<gene>
    <name evidence="6" type="ORF">IEN85_03250</name>
</gene>
<keyword evidence="5" id="KW-0411">Iron-sulfur</keyword>
<reference evidence="6" key="1">
    <citation type="submission" date="2020-09" db="EMBL/GenBank/DDBJ databases">
        <title>Pelagicoccus enzymogenes sp. nov. with an EPS production, isolated from marine sediment.</title>
        <authorList>
            <person name="Feng X."/>
        </authorList>
    </citation>
    <scope>NUCLEOTIDE SEQUENCE</scope>
    <source>
        <strain evidence="6">NFK12</strain>
    </source>
</reference>
<protein>
    <submittedName>
        <fullName evidence="6">FAD-dependent oxidoreductase</fullName>
    </submittedName>
</protein>
<dbReference type="AlphaFoldDB" id="A0A927F5Q3"/>
<evidence type="ECO:0000256" key="3">
    <source>
        <dbReference type="ARBA" id="ARBA00023002"/>
    </source>
</evidence>
<proteinExistence type="predicted"/>
<keyword evidence="2" id="KW-0479">Metal-binding</keyword>
<dbReference type="Pfam" id="PF12831">
    <property type="entry name" value="FAD_oxidored"/>
    <property type="match status" value="1"/>
</dbReference>
<accession>A0A927F5Q3</accession>
<organism evidence="6 7">
    <name type="scientific">Pelagicoccus enzymogenes</name>
    <dbReference type="NCBI Taxonomy" id="2773457"/>
    <lineage>
        <taxon>Bacteria</taxon>
        <taxon>Pseudomonadati</taxon>
        <taxon>Verrucomicrobiota</taxon>
        <taxon>Opitutia</taxon>
        <taxon>Puniceicoccales</taxon>
        <taxon>Pelagicoccaceae</taxon>
        <taxon>Pelagicoccus</taxon>
    </lineage>
</organism>
<name>A0A927F5Q3_9BACT</name>
<dbReference type="EMBL" id="JACYFG010000006">
    <property type="protein sequence ID" value="MBD5778495.1"/>
    <property type="molecule type" value="Genomic_DNA"/>
</dbReference>
<dbReference type="InterPro" id="IPR036188">
    <property type="entry name" value="FAD/NAD-bd_sf"/>
</dbReference>
<sequence>MHLKATITLLSALAVDQSSIKADTPPPLETDIVIYGATSAGIAAGIQAKRMGHSVVVLEPYEHVGGLTTGGLGQTDIGNKQVIGGIAREFYRGIRDYYREPEAWVWQKPEEYRDGGQTRTEKHEDTMWTFEPSAAQSVMDQMIQDADLEVLTNHRLHRNGGGVTKVGAEIRSIKMENGQVVRGQIFIDATYEGDLLAEAGVSYTVGRESNAQYGETLNGVVADRISPTLKYKISKNAANHQIADGVSAYIVPDDPSSGTLPFIRNAGPGIEGSGDKMVQAYCFRATLTSHPENRIPFEKPENYNELDYELLFRHLENGAKFLWINAAMPNWKTDTNNGGGFSGDFIGMNHDYPEASYGERERIVKAHRDYQLGLYWTLAYHPRTPAWAREYVSKWGLPKDEYPENGNWSPQLYVREARRMVGQIVMTQHHCEGLETVSDSVGMAAYGMDSHHVQRYVDANGHARNEGNMQADAPAPYPISYRSLLPKAEEANNLIVPVCLSSTHVAFGSIRMEPVFMILGQSAATAAAQALEQDQSLSELDIERLQKRLLQDQQILEN</sequence>
<keyword evidence="7" id="KW-1185">Reference proteome</keyword>
<dbReference type="InterPro" id="IPR039650">
    <property type="entry name" value="HdrA-like"/>
</dbReference>
<dbReference type="GO" id="GO:0016491">
    <property type="term" value="F:oxidoreductase activity"/>
    <property type="evidence" value="ECO:0007669"/>
    <property type="project" value="UniProtKB-KW"/>
</dbReference>
<keyword evidence="4" id="KW-0408">Iron</keyword>
<dbReference type="PANTHER" id="PTHR43498:SF1">
    <property type="entry name" value="COB--COM HETERODISULFIDE REDUCTASE IRON-SULFUR SUBUNIT A"/>
    <property type="match status" value="1"/>
</dbReference>
<keyword evidence="3" id="KW-0560">Oxidoreductase</keyword>
<evidence type="ECO:0000313" key="6">
    <source>
        <dbReference type="EMBL" id="MBD5778495.1"/>
    </source>
</evidence>
<evidence type="ECO:0000256" key="5">
    <source>
        <dbReference type="ARBA" id="ARBA00023014"/>
    </source>
</evidence>
<keyword evidence="1" id="KW-0004">4Fe-4S</keyword>
<dbReference type="RefSeq" id="WP_191615632.1">
    <property type="nucleotide sequence ID" value="NZ_JACYFG010000006.1"/>
</dbReference>
<dbReference type="GO" id="GO:0046872">
    <property type="term" value="F:metal ion binding"/>
    <property type="evidence" value="ECO:0007669"/>
    <property type="project" value="UniProtKB-KW"/>
</dbReference>
<dbReference type="SUPFAM" id="SSF51905">
    <property type="entry name" value="FAD/NAD(P)-binding domain"/>
    <property type="match status" value="1"/>
</dbReference>
<dbReference type="GO" id="GO:0051539">
    <property type="term" value="F:4 iron, 4 sulfur cluster binding"/>
    <property type="evidence" value="ECO:0007669"/>
    <property type="project" value="UniProtKB-KW"/>
</dbReference>
<dbReference type="Proteomes" id="UP000622317">
    <property type="component" value="Unassembled WGS sequence"/>
</dbReference>
<evidence type="ECO:0000256" key="1">
    <source>
        <dbReference type="ARBA" id="ARBA00022485"/>
    </source>
</evidence>
<evidence type="ECO:0000313" key="7">
    <source>
        <dbReference type="Proteomes" id="UP000622317"/>
    </source>
</evidence>
<dbReference type="Gene3D" id="3.50.50.60">
    <property type="entry name" value="FAD/NAD(P)-binding domain"/>
    <property type="match status" value="1"/>
</dbReference>
<evidence type="ECO:0000256" key="4">
    <source>
        <dbReference type="ARBA" id="ARBA00023004"/>
    </source>
</evidence>
<dbReference type="PANTHER" id="PTHR43498">
    <property type="entry name" value="FERREDOXIN:COB-COM HETERODISULFIDE REDUCTASE SUBUNIT A"/>
    <property type="match status" value="1"/>
</dbReference>